<organism evidence="1">
    <name type="scientific">Tanacetum cinerariifolium</name>
    <name type="common">Dalmatian daisy</name>
    <name type="synonym">Chrysanthemum cinerariifolium</name>
    <dbReference type="NCBI Taxonomy" id="118510"/>
    <lineage>
        <taxon>Eukaryota</taxon>
        <taxon>Viridiplantae</taxon>
        <taxon>Streptophyta</taxon>
        <taxon>Embryophyta</taxon>
        <taxon>Tracheophyta</taxon>
        <taxon>Spermatophyta</taxon>
        <taxon>Magnoliopsida</taxon>
        <taxon>eudicotyledons</taxon>
        <taxon>Gunneridae</taxon>
        <taxon>Pentapetalae</taxon>
        <taxon>asterids</taxon>
        <taxon>campanulids</taxon>
        <taxon>Asterales</taxon>
        <taxon>Asteraceae</taxon>
        <taxon>Asteroideae</taxon>
        <taxon>Anthemideae</taxon>
        <taxon>Anthemidinae</taxon>
        <taxon>Tanacetum</taxon>
    </lineage>
</organism>
<reference evidence="1" key="1">
    <citation type="journal article" date="2019" name="Sci. Rep.">
        <title>Draft genome of Tanacetum cinerariifolium, the natural source of mosquito coil.</title>
        <authorList>
            <person name="Yamashiro T."/>
            <person name="Shiraishi A."/>
            <person name="Satake H."/>
            <person name="Nakayama K."/>
        </authorList>
    </citation>
    <scope>NUCLEOTIDE SEQUENCE</scope>
</reference>
<accession>A0A699QGW4</accession>
<comment type="caution">
    <text evidence="1">The sequence shown here is derived from an EMBL/GenBank/DDBJ whole genome shotgun (WGS) entry which is preliminary data.</text>
</comment>
<gene>
    <name evidence="1" type="ORF">Tci_837364</name>
</gene>
<proteinExistence type="predicted"/>
<dbReference type="EMBL" id="BKCJ011006414">
    <property type="protein sequence ID" value="GFC65394.1"/>
    <property type="molecule type" value="Genomic_DNA"/>
</dbReference>
<name>A0A699QGW4_TANCI</name>
<sequence>AARQWGGAVDGGGVVFGGSGEKGGQRQRCSGVHNRVAVVAGVVL</sequence>
<feature type="non-terminal residue" evidence="1">
    <location>
        <position position="1"/>
    </location>
</feature>
<evidence type="ECO:0000313" key="1">
    <source>
        <dbReference type="EMBL" id="GFC65394.1"/>
    </source>
</evidence>
<protein>
    <submittedName>
        <fullName evidence="1">Uncharacterized protein</fullName>
    </submittedName>
</protein>
<dbReference type="AlphaFoldDB" id="A0A699QGW4"/>